<evidence type="ECO:0000313" key="2">
    <source>
        <dbReference type="Proteomes" id="UP001062846"/>
    </source>
</evidence>
<dbReference type="EMBL" id="CM046389">
    <property type="protein sequence ID" value="KAI8567329.1"/>
    <property type="molecule type" value="Genomic_DNA"/>
</dbReference>
<name>A0ACC0PQD1_RHOML</name>
<gene>
    <name evidence="1" type="ORF">RHMOL_Rhmol02G0113000</name>
</gene>
<comment type="caution">
    <text evidence="1">The sequence shown here is derived from an EMBL/GenBank/DDBJ whole genome shotgun (WGS) entry which is preliminary data.</text>
</comment>
<organism evidence="1 2">
    <name type="scientific">Rhododendron molle</name>
    <name type="common">Chinese azalea</name>
    <name type="synonym">Azalea mollis</name>
    <dbReference type="NCBI Taxonomy" id="49168"/>
    <lineage>
        <taxon>Eukaryota</taxon>
        <taxon>Viridiplantae</taxon>
        <taxon>Streptophyta</taxon>
        <taxon>Embryophyta</taxon>
        <taxon>Tracheophyta</taxon>
        <taxon>Spermatophyta</taxon>
        <taxon>Magnoliopsida</taxon>
        <taxon>eudicotyledons</taxon>
        <taxon>Gunneridae</taxon>
        <taxon>Pentapetalae</taxon>
        <taxon>asterids</taxon>
        <taxon>Ericales</taxon>
        <taxon>Ericaceae</taxon>
        <taxon>Ericoideae</taxon>
        <taxon>Rhodoreae</taxon>
        <taxon>Rhododendron</taxon>
    </lineage>
</organism>
<proteinExistence type="predicted"/>
<sequence length="123" mass="13225">MIGQTFLSLSLVVKVPHKHEEDENKTNEEDAEDEDDNEDVEDDTYPVLAPKQKDAPKEEPSYNSPLKQASSGSARGTPTTSKSKGKRKTNGDDVKAPQAILLSKSSALPGTCCILVKPLTEGG</sequence>
<dbReference type="Proteomes" id="UP001062846">
    <property type="component" value="Chromosome 2"/>
</dbReference>
<keyword evidence="2" id="KW-1185">Reference proteome</keyword>
<protein>
    <submittedName>
        <fullName evidence="1">Uncharacterized protein</fullName>
    </submittedName>
</protein>
<reference evidence="1" key="1">
    <citation type="submission" date="2022-02" db="EMBL/GenBank/DDBJ databases">
        <title>Plant Genome Project.</title>
        <authorList>
            <person name="Zhang R.-G."/>
        </authorList>
    </citation>
    <scope>NUCLEOTIDE SEQUENCE</scope>
    <source>
        <strain evidence="1">AT1</strain>
    </source>
</reference>
<accession>A0ACC0PQD1</accession>
<evidence type="ECO:0000313" key="1">
    <source>
        <dbReference type="EMBL" id="KAI8567329.1"/>
    </source>
</evidence>